<gene>
    <name evidence="1" type="ORF">BLM47_11190</name>
</gene>
<evidence type="ECO:0008006" key="3">
    <source>
        <dbReference type="Google" id="ProtNLM"/>
    </source>
</evidence>
<dbReference type="Proteomes" id="UP000243688">
    <property type="component" value="Unassembled WGS sequence"/>
</dbReference>
<dbReference type="EMBL" id="MOXJ01000031">
    <property type="protein sequence ID" value="PDO09666.1"/>
    <property type="molecule type" value="Genomic_DNA"/>
</dbReference>
<comment type="caution">
    <text evidence="1">The sequence shown here is derived from an EMBL/GenBank/DDBJ whole genome shotgun (WGS) entry which is preliminary data.</text>
</comment>
<proteinExistence type="predicted"/>
<organism evidence="1 2">
    <name type="scientific">Candidatus Reconcilbacillus cellulovorans</name>
    <dbReference type="NCBI Taxonomy" id="1906605"/>
    <lineage>
        <taxon>Bacteria</taxon>
        <taxon>Bacillati</taxon>
        <taxon>Bacillota</taxon>
        <taxon>Bacilli</taxon>
        <taxon>Bacillales</taxon>
        <taxon>Paenibacillaceae</taxon>
        <taxon>Candidatus Reconcilbacillus</taxon>
    </lineage>
</organism>
<accession>A0A2A6DYM0</accession>
<protein>
    <recommendedName>
        <fullName evidence="3">N-acetyltransferase domain-containing protein</fullName>
    </recommendedName>
</protein>
<evidence type="ECO:0000313" key="1">
    <source>
        <dbReference type="EMBL" id="PDO09666.1"/>
    </source>
</evidence>
<dbReference type="AlphaFoldDB" id="A0A2A6DYM0"/>
<name>A0A2A6DYM0_9BACL</name>
<evidence type="ECO:0000313" key="2">
    <source>
        <dbReference type="Proteomes" id="UP000243688"/>
    </source>
</evidence>
<dbReference type="SUPFAM" id="SSF55729">
    <property type="entry name" value="Acyl-CoA N-acyltransferases (Nat)"/>
    <property type="match status" value="1"/>
</dbReference>
<sequence length="125" mass="13954">MRRLIGQNVPVGVLAYDGDKPVGWCSIAPRETYQRLERSRTMPRVTPPETPTWTRFFVFSSCAHIAAAALLGGAVDYARSEGARIVEAYLYDTAGHSSTHRGHSSLFRNFGFRQDGARWFLDFGA</sequence>
<reference evidence="1 2" key="1">
    <citation type="submission" date="2016-12" db="EMBL/GenBank/DDBJ databases">
        <title>Candidatus Reconcilibacillus cellulovorans genome.</title>
        <authorList>
            <person name="Kolinko S."/>
            <person name="Wu Y.-W."/>
            <person name="Tachea F."/>
            <person name="Denzel E."/>
            <person name="Hiras J."/>
            <person name="Baecker N."/>
            <person name="Chan L.J."/>
            <person name="Eichorst S.A."/>
            <person name="Frey D."/>
            <person name="Adams P.D."/>
            <person name="Pray T."/>
            <person name="Tanjore D."/>
            <person name="Petzold C.J."/>
            <person name="Gladden J.M."/>
            <person name="Simmons B.A."/>
            <person name="Singer S.W."/>
        </authorList>
    </citation>
    <scope>NUCLEOTIDE SEQUENCE [LARGE SCALE GENOMIC DNA]</scope>
    <source>
        <strain evidence="1">JTherm</strain>
    </source>
</reference>
<dbReference type="InterPro" id="IPR016181">
    <property type="entry name" value="Acyl_CoA_acyltransferase"/>
</dbReference>
<dbReference type="Gene3D" id="3.40.630.30">
    <property type="match status" value="1"/>
</dbReference>